<feature type="transmembrane region" description="Helical" evidence="2">
    <location>
        <begin position="12"/>
        <end position="33"/>
    </location>
</feature>
<feature type="transmembrane region" description="Helical" evidence="2">
    <location>
        <begin position="77"/>
        <end position="95"/>
    </location>
</feature>
<keyword evidence="4" id="KW-1185">Reference proteome</keyword>
<reference evidence="3 4" key="1">
    <citation type="submission" date="2018-05" db="EMBL/GenBank/DDBJ databases">
        <title>Genomic Encyclopedia of Type Strains, Phase IV (KMG-V): Genome sequencing to study the core and pangenomes of soil and plant-associated prokaryotes.</title>
        <authorList>
            <person name="Whitman W."/>
        </authorList>
    </citation>
    <scope>NUCLEOTIDE SEQUENCE [LARGE SCALE GENOMIC DNA]</scope>
    <source>
        <strain evidence="3 4">SCZa-39</strain>
    </source>
</reference>
<dbReference type="CDD" id="cd01610">
    <property type="entry name" value="PAP2_like"/>
    <property type="match status" value="1"/>
</dbReference>
<dbReference type="EMBL" id="QEOB01000002">
    <property type="protein sequence ID" value="PVX86227.1"/>
    <property type="molecule type" value="Genomic_DNA"/>
</dbReference>
<feature type="region of interest" description="Disordered" evidence="1">
    <location>
        <begin position="206"/>
        <end position="234"/>
    </location>
</feature>
<proteinExistence type="predicted"/>
<accession>A0ABX5KWW5</accession>
<dbReference type="RefSeq" id="WP_112169703.1">
    <property type="nucleotide sequence ID" value="NZ_CAJZAT010000003.1"/>
</dbReference>
<dbReference type="Proteomes" id="UP000245712">
    <property type="component" value="Unassembled WGS sequence"/>
</dbReference>
<evidence type="ECO:0000313" key="3">
    <source>
        <dbReference type="EMBL" id="PVX86227.1"/>
    </source>
</evidence>
<comment type="caution">
    <text evidence="3">The sequence shown here is derived from an EMBL/GenBank/DDBJ whole genome shotgun (WGS) entry which is preliminary data.</text>
</comment>
<name>A0ABX5KWW5_9BURK</name>
<protein>
    <submittedName>
        <fullName evidence="3">PAP2 superfamily protein</fullName>
    </submittedName>
</protein>
<evidence type="ECO:0000313" key="4">
    <source>
        <dbReference type="Proteomes" id="UP000245712"/>
    </source>
</evidence>
<evidence type="ECO:0000256" key="1">
    <source>
        <dbReference type="SAM" id="MobiDB-lite"/>
    </source>
</evidence>
<sequence length="234" mass="24788">MPDLPIHLWYSITNLGGAGLTLPLALAIALWLVAGYSWRMAASWVFLLGVAIGLVTLTKIAFLGWGVGVREVDFTGISGHAMLSTAVYPVAFFLMLQGVPSVVRAAGVVMGVGVGLAVALSRVVLDAHSPSEAVTGCIVGALTALVFARYWWHAKAQRISAAVVALSLAALTVALHNVHVPTHRWVTNIALTVSGHDRPYVRAKWKAGRTNRAPDAPISQTRNGLTPPPQRHAA</sequence>
<feature type="transmembrane region" description="Helical" evidence="2">
    <location>
        <begin position="102"/>
        <end position="121"/>
    </location>
</feature>
<organism evidence="3 4">
    <name type="scientific">Paraburkholderia unamae</name>
    <dbReference type="NCBI Taxonomy" id="219649"/>
    <lineage>
        <taxon>Bacteria</taxon>
        <taxon>Pseudomonadati</taxon>
        <taxon>Pseudomonadota</taxon>
        <taxon>Betaproteobacteria</taxon>
        <taxon>Burkholderiales</taxon>
        <taxon>Burkholderiaceae</taxon>
        <taxon>Paraburkholderia</taxon>
    </lineage>
</organism>
<feature type="transmembrane region" description="Helical" evidence="2">
    <location>
        <begin position="45"/>
        <end position="65"/>
    </location>
</feature>
<gene>
    <name evidence="3" type="ORF">C7402_10262</name>
</gene>
<dbReference type="Gene3D" id="1.20.144.10">
    <property type="entry name" value="Phosphatidic acid phosphatase type 2/haloperoxidase"/>
    <property type="match status" value="1"/>
</dbReference>
<feature type="transmembrane region" description="Helical" evidence="2">
    <location>
        <begin position="159"/>
        <end position="178"/>
    </location>
</feature>
<keyword evidence="2" id="KW-1133">Transmembrane helix</keyword>
<dbReference type="InterPro" id="IPR036938">
    <property type="entry name" value="PAP2/HPO_sf"/>
</dbReference>
<evidence type="ECO:0000256" key="2">
    <source>
        <dbReference type="SAM" id="Phobius"/>
    </source>
</evidence>
<keyword evidence="2" id="KW-0472">Membrane</keyword>
<keyword evidence="2" id="KW-0812">Transmembrane</keyword>
<feature type="transmembrane region" description="Helical" evidence="2">
    <location>
        <begin position="133"/>
        <end position="152"/>
    </location>
</feature>
<dbReference type="SUPFAM" id="SSF48317">
    <property type="entry name" value="Acid phosphatase/Vanadium-dependent haloperoxidase"/>
    <property type="match status" value="1"/>
</dbReference>